<reference evidence="1" key="2">
    <citation type="journal article" date="2015" name="Fish Shellfish Immunol.">
        <title>Early steps in the European eel (Anguilla anguilla)-Vibrio vulnificus interaction in the gills: Role of the RtxA13 toxin.</title>
        <authorList>
            <person name="Callol A."/>
            <person name="Pajuelo D."/>
            <person name="Ebbesson L."/>
            <person name="Teles M."/>
            <person name="MacKenzie S."/>
            <person name="Amaro C."/>
        </authorList>
    </citation>
    <scope>NUCLEOTIDE SEQUENCE</scope>
</reference>
<accession>A0A0E9UV49</accession>
<name>A0A0E9UV49_ANGAN</name>
<dbReference type="EMBL" id="GBXM01038936">
    <property type="protein sequence ID" value="JAH69641.1"/>
    <property type="molecule type" value="Transcribed_RNA"/>
</dbReference>
<sequence length="52" mass="5271">MRRSAVSVWMGRPTSSCPALTASVRNASTNEAIAAAIAPSAACRSPRPTSPG</sequence>
<proteinExistence type="predicted"/>
<protein>
    <submittedName>
        <fullName evidence="1">Uncharacterized protein</fullName>
    </submittedName>
</protein>
<reference evidence="1" key="1">
    <citation type="submission" date="2014-11" db="EMBL/GenBank/DDBJ databases">
        <authorList>
            <person name="Amaro Gonzalez C."/>
        </authorList>
    </citation>
    <scope>NUCLEOTIDE SEQUENCE</scope>
</reference>
<evidence type="ECO:0000313" key="1">
    <source>
        <dbReference type="EMBL" id="JAH69641.1"/>
    </source>
</evidence>
<organism evidence="1">
    <name type="scientific">Anguilla anguilla</name>
    <name type="common">European freshwater eel</name>
    <name type="synonym">Muraena anguilla</name>
    <dbReference type="NCBI Taxonomy" id="7936"/>
    <lineage>
        <taxon>Eukaryota</taxon>
        <taxon>Metazoa</taxon>
        <taxon>Chordata</taxon>
        <taxon>Craniata</taxon>
        <taxon>Vertebrata</taxon>
        <taxon>Euteleostomi</taxon>
        <taxon>Actinopterygii</taxon>
        <taxon>Neopterygii</taxon>
        <taxon>Teleostei</taxon>
        <taxon>Anguilliformes</taxon>
        <taxon>Anguillidae</taxon>
        <taxon>Anguilla</taxon>
    </lineage>
</organism>
<dbReference type="AlphaFoldDB" id="A0A0E9UV49"/>